<feature type="compositionally biased region" description="Low complexity" evidence="1">
    <location>
        <begin position="136"/>
        <end position="151"/>
    </location>
</feature>
<gene>
    <name evidence="5" type="ORF">C4886_17325</name>
</gene>
<comment type="caution">
    <text evidence="5">The sequence shown here is derived from an EMBL/GenBank/DDBJ whole genome shotgun (WGS) entry which is preliminary data.</text>
</comment>
<feature type="compositionally biased region" description="Low complexity" evidence="1">
    <location>
        <begin position="33"/>
        <end position="43"/>
    </location>
</feature>
<evidence type="ECO:0000313" key="5">
    <source>
        <dbReference type="EMBL" id="RCH41630.1"/>
    </source>
</evidence>
<feature type="domain" description="Mobile element protein CD1107-like" evidence="4">
    <location>
        <begin position="59"/>
        <end position="192"/>
    </location>
</feature>
<feature type="region of interest" description="Disordered" evidence="1">
    <location>
        <begin position="123"/>
        <end position="155"/>
    </location>
</feature>
<keyword evidence="2" id="KW-1133">Transmembrane helix</keyword>
<evidence type="ECO:0000313" key="6">
    <source>
        <dbReference type="Proteomes" id="UP000253208"/>
    </source>
</evidence>
<evidence type="ECO:0000259" key="4">
    <source>
        <dbReference type="Pfam" id="PF14283"/>
    </source>
</evidence>
<name>A0A367FT51_9FIRM</name>
<accession>A0A367FT51</accession>
<keyword evidence="2" id="KW-0812">Transmembrane</keyword>
<dbReference type="EMBL" id="PSQG01000041">
    <property type="protein sequence ID" value="RCH41630.1"/>
    <property type="molecule type" value="Genomic_DNA"/>
</dbReference>
<dbReference type="AlphaFoldDB" id="A0A367FT51"/>
<keyword evidence="2" id="KW-0472">Membrane</keyword>
<feature type="signal peptide" evidence="3">
    <location>
        <begin position="1"/>
        <end position="29"/>
    </location>
</feature>
<organism evidence="5 6">
    <name type="scientific">Blautia obeum</name>
    <dbReference type="NCBI Taxonomy" id="40520"/>
    <lineage>
        <taxon>Bacteria</taxon>
        <taxon>Bacillati</taxon>
        <taxon>Bacillota</taxon>
        <taxon>Clostridia</taxon>
        <taxon>Lachnospirales</taxon>
        <taxon>Lachnospiraceae</taxon>
        <taxon>Blautia</taxon>
    </lineage>
</organism>
<dbReference type="Proteomes" id="UP000253208">
    <property type="component" value="Unassembled WGS sequence"/>
</dbReference>
<feature type="chain" id="PRO_5016688658" description="Mobile element protein CD1107-like domain-containing protein" evidence="3">
    <location>
        <begin position="30"/>
        <end position="221"/>
    </location>
</feature>
<evidence type="ECO:0000256" key="3">
    <source>
        <dbReference type="SAM" id="SignalP"/>
    </source>
</evidence>
<feature type="region of interest" description="Disordered" evidence="1">
    <location>
        <begin position="33"/>
        <end position="73"/>
    </location>
</feature>
<proteinExistence type="predicted"/>
<keyword evidence="3" id="KW-0732">Signal</keyword>
<protein>
    <recommendedName>
        <fullName evidence="4">Mobile element protein CD1107-like domain-containing protein</fullName>
    </recommendedName>
</protein>
<reference evidence="5 6" key="1">
    <citation type="submission" date="2018-02" db="EMBL/GenBank/DDBJ databases">
        <title>Complete genome sequencing of Faecalibacterium prausnitzii strains isolated from the human gut.</title>
        <authorList>
            <person name="Fitzgerald B.C."/>
            <person name="Shkoporov A.N."/>
            <person name="Ross P.R."/>
            <person name="Hill C."/>
        </authorList>
    </citation>
    <scope>NUCLEOTIDE SEQUENCE [LARGE SCALE GENOMIC DNA]</scope>
    <source>
        <strain evidence="5 6">APC942/31-1</strain>
    </source>
</reference>
<dbReference type="InterPro" id="IPR025376">
    <property type="entry name" value="CD1107-like_dom"/>
</dbReference>
<evidence type="ECO:0000256" key="1">
    <source>
        <dbReference type="SAM" id="MobiDB-lite"/>
    </source>
</evidence>
<evidence type="ECO:0000256" key="2">
    <source>
        <dbReference type="SAM" id="Phobius"/>
    </source>
</evidence>
<dbReference type="RefSeq" id="WP_114002878.1">
    <property type="nucleotide sequence ID" value="NZ_PSQG01000041.1"/>
</dbReference>
<dbReference type="Pfam" id="PF14283">
    <property type="entry name" value="CD1107-like"/>
    <property type="match status" value="1"/>
</dbReference>
<sequence>MKNKVMKKVLMVMLSATMLIGSASVTAFAQANENAEQTEATEQVIEEQPAEQPATEGTPFSTPGNGQLVDDKENDSTKQFLTVQTKNGNTFYMVIDRSGTSENVYMMSLVDENDLAEFLDETKETEKKEESAVVLPETTTTPEPETTAQPETEVKQESGINKTLGYIALGAVIALALGGLGMFAFGKLRKKKEDGIVEEGLEFADDSYINEDEENAENQQK</sequence>
<feature type="transmembrane region" description="Helical" evidence="2">
    <location>
        <begin position="164"/>
        <end position="185"/>
    </location>
</feature>